<dbReference type="InterPro" id="IPR003343">
    <property type="entry name" value="Big_2"/>
</dbReference>
<dbReference type="Pfam" id="PF07587">
    <property type="entry name" value="PSD1"/>
    <property type="match status" value="1"/>
</dbReference>
<feature type="chain" id="PRO_5021822571" evidence="1">
    <location>
        <begin position="24"/>
        <end position="833"/>
    </location>
</feature>
<dbReference type="SMART" id="SM00635">
    <property type="entry name" value="BID_2"/>
    <property type="match status" value="2"/>
</dbReference>
<dbReference type="KEGG" id="aagg:ETAA8_08590"/>
<evidence type="ECO:0000313" key="3">
    <source>
        <dbReference type="EMBL" id="QDU25788.1"/>
    </source>
</evidence>
<accession>A0A517Y6C3</accession>
<dbReference type="Gene3D" id="2.60.40.1080">
    <property type="match status" value="2"/>
</dbReference>
<evidence type="ECO:0000256" key="1">
    <source>
        <dbReference type="SAM" id="SignalP"/>
    </source>
</evidence>
<dbReference type="InterPro" id="IPR011444">
    <property type="entry name" value="DUF1549"/>
</dbReference>
<feature type="domain" description="BIG2" evidence="2">
    <location>
        <begin position="246"/>
        <end position="328"/>
    </location>
</feature>
<proteinExistence type="predicted"/>
<organism evidence="3 4">
    <name type="scientific">Anatilimnocola aggregata</name>
    <dbReference type="NCBI Taxonomy" id="2528021"/>
    <lineage>
        <taxon>Bacteria</taxon>
        <taxon>Pseudomonadati</taxon>
        <taxon>Planctomycetota</taxon>
        <taxon>Planctomycetia</taxon>
        <taxon>Pirellulales</taxon>
        <taxon>Pirellulaceae</taxon>
        <taxon>Anatilimnocola</taxon>
    </lineage>
</organism>
<evidence type="ECO:0000259" key="2">
    <source>
        <dbReference type="SMART" id="SM00635"/>
    </source>
</evidence>
<dbReference type="PANTHER" id="PTHR35889">
    <property type="entry name" value="CYCLOINULO-OLIGOSACCHARIDE FRUCTANOTRANSFERASE-RELATED"/>
    <property type="match status" value="1"/>
</dbReference>
<dbReference type="Proteomes" id="UP000315017">
    <property type="component" value="Chromosome"/>
</dbReference>
<dbReference type="RefSeq" id="WP_145085311.1">
    <property type="nucleotide sequence ID" value="NZ_CP036274.1"/>
</dbReference>
<keyword evidence="1" id="KW-0732">Signal</keyword>
<dbReference type="InterPro" id="IPR022655">
    <property type="entry name" value="DUF1553"/>
</dbReference>
<reference evidence="3 4" key="1">
    <citation type="submission" date="2019-02" db="EMBL/GenBank/DDBJ databases">
        <title>Deep-cultivation of Planctomycetes and their phenomic and genomic characterization uncovers novel biology.</title>
        <authorList>
            <person name="Wiegand S."/>
            <person name="Jogler M."/>
            <person name="Boedeker C."/>
            <person name="Pinto D."/>
            <person name="Vollmers J."/>
            <person name="Rivas-Marin E."/>
            <person name="Kohn T."/>
            <person name="Peeters S.H."/>
            <person name="Heuer A."/>
            <person name="Rast P."/>
            <person name="Oberbeckmann S."/>
            <person name="Bunk B."/>
            <person name="Jeske O."/>
            <person name="Meyerdierks A."/>
            <person name="Storesund J.E."/>
            <person name="Kallscheuer N."/>
            <person name="Luecker S."/>
            <person name="Lage O.M."/>
            <person name="Pohl T."/>
            <person name="Merkel B.J."/>
            <person name="Hornburger P."/>
            <person name="Mueller R.-W."/>
            <person name="Bruemmer F."/>
            <person name="Labrenz M."/>
            <person name="Spormann A.M."/>
            <person name="Op den Camp H."/>
            <person name="Overmann J."/>
            <person name="Amann R."/>
            <person name="Jetten M.S.M."/>
            <person name="Mascher T."/>
            <person name="Medema M.H."/>
            <person name="Devos D.P."/>
            <person name="Kaster A.-K."/>
            <person name="Ovreas L."/>
            <person name="Rohde M."/>
            <person name="Galperin M.Y."/>
            <person name="Jogler C."/>
        </authorList>
    </citation>
    <scope>NUCLEOTIDE SEQUENCE [LARGE SCALE GENOMIC DNA]</scope>
    <source>
        <strain evidence="3 4">ETA_A8</strain>
    </source>
</reference>
<sequence precursor="true">MPRALPPVALLLAALLAPVHLFAADAPAKPKAPGLGDPGQLTSIQVETGRLKDGVVQLSGRDASQQIVVTGVYSTGQTRDLSSKATFDATPAGVVKVDETGFVVPVAEGEATIKVVAAPGIESSLKLKVTNLVHDLPINFANQITPVFTKYSCNGGGCHGKSGGQNGFRLSLLGFEPKEDFEFLVKEGRGRRLFPAAPDQSLLLLKATARLPHGGGQRIDFDSPAYRVLKRWVEQGMPYGKETDPYVTHIEVQPTERLMERETTQQIVVVAHYSDGSSEDVTRTTQFDSNDTEMAEVSVTGLVTTGQLTGSVAVMARYQGHVGVYRATVPLGVAVDNLPKASNFVDEAVQKKLKALGLPSSQICDDATYLRRVTVDLTGRLPTLEEVEQFLGDQDPNKRVNLVNRLLDSTDYADYFANKWSAILRNKRRMDIEKPATFAFYDWIRTSLNENKPYDQFVREVVTASGEAGVNPPVGWYREVKDQSAQVEDTAQLFLGLRIQCARCHHHPFEKWSQQDYYGFAAFFAQVGRKKGEIQNAERIYHRRGVAQASNPKTGQNVKPTGLGDKTLELTADQDPRHYLADWMAKKDNPFFSKSLVNRYWKHFFGRGLVDPEDDMRVTNPASNPDLLDALAKNFVDSGFDLKQLCRTIVSSTTYQLSAEPNEWNQDDKQNFSRYYPKRLNAEVLLDAIDQVTGTSSAFNGVPAGTRAVQLPDNGFTSYFLTVFGRPESSSACECERSSEANLAQSLHLLNSGEIQGKLTSGGGKAAVLANDKSRPHDVKVRELYLLSFGRAPLPDELTVALAHIQKNEADPKRAYEDIVWALVNTKEFLFNH</sequence>
<gene>
    <name evidence="3" type="ORF">ETAA8_08590</name>
</gene>
<dbReference type="OrthoDB" id="289126at2"/>
<name>A0A517Y6C3_9BACT</name>
<dbReference type="Pfam" id="PF02368">
    <property type="entry name" value="Big_2"/>
    <property type="match status" value="1"/>
</dbReference>
<protein>
    <submittedName>
        <fullName evidence="3">Bacterial Ig-like domain (Group 2)</fullName>
    </submittedName>
</protein>
<dbReference type="Pfam" id="PF07583">
    <property type="entry name" value="PSCyt2"/>
    <property type="match status" value="1"/>
</dbReference>
<feature type="signal peptide" evidence="1">
    <location>
        <begin position="1"/>
        <end position="23"/>
    </location>
</feature>
<keyword evidence="4" id="KW-1185">Reference proteome</keyword>
<feature type="domain" description="BIG2" evidence="2">
    <location>
        <begin position="45"/>
        <end position="127"/>
    </location>
</feature>
<evidence type="ECO:0000313" key="4">
    <source>
        <dbReference type="Proteomes" id="UP000315017"/>
    </source>
</evidence>
<dbReference type="AlphaFoldDB" id="A0A517Y6C3"/>
<dbReference type="EMBL" id="CP036274">
    <property type="protein sequence ID" value="QDU25788.1"/>
    <property type="molecule type" value="Genomic_DNA"/>
</dbReference>
<dbReference type="PANTHER" id="PTHR35889:SF3">
    <property type="entry name" value="F-BOX DOMAIN-CONTAINING PROTEIN"/>
    <property type="match status" value="1"/>
</dbReference>